<dbReference type="EMBL" id="CAACVJ010000579">
    <property type="protein sequence ID" value="VEP17529.1"/>
    <property type="molecule type" value="Genomic_DNA"/>
</dbReference>
<proteinExistence type="predicted"/>
<accession>A0A563W1E6</accession>
<reference evidence="1 2" key="1">
    <citation type="submission" date="2019-01" db="EMBL/GenBank/DDBJ databases">
        <authorList>
            <person name="Brito A."/>
        </authorList>
    </citation>
    <scope>NUCLEOTIDE SEQUENCE [LARGE SCALE GENOMIC DNA]</scope>
    <source>
        <strain evidence="1">1</strain>
    </source>
</reference>
<name>A0A563W1E6_9CYAN</name>
<sequence length="60" mass="7215">MTNKYKINQTRAYNTSYLSILNKYLVNKRILLTIKFCKYFVDVDLLNLRQNKALKVIKKD</sequence>
<evidence type="ECO:0000313" key="1">
    <source>
        <dbReference type="EMBL" id="VEP17529.1"/>
    </source>
</evidence>
<protein>
    <submittedName>
        <fullName evidence="1">Uncharacterized protein</fullName>
    </submittedName>
</protein>
<evidence type="ECO:0000313" key="2">
    <source>
        <dbReference type="Proteomes" id="UP000320055"/>
    </source>
</evidence>
<organism evidence="1 2">
    <name type="scientific">Hyella patelloides LEGE 07179</name>
    <dbReference type="NCBI Taxonomy" id="945734"/>
    <lineage>
        <taxon>Bacteria</taxon>
        <taxon>Bacillati</taxon>
        <taxon>Cyanobacteriota</taxon>
        <taxon>Cyanophyceae</taxon>
        <taxon>Pleurocapsales</taxon>
        <taxon>Hyellaceae</taxon>
        <taxon>Hyella</taxon>
    </lineage>
</organism>
<dbReference type="AlphaFoldDB" id="A0A563W1E6"/>
<keyword evidence="2" id="KW-1185">Reference proteome</keyword>
<gene>
    <name evidence="1" type="ORF">H1P_620038</name>
</gene>
<dbReference type="Proteomes" id="UP000320055">
    <property type="component" value="Unassembled WGS sequence"/>
</dbReference>